<gene>
    <name evidence="2" type="ORF">N0V87_005798</name>
</gene>
<keyword evidence="3" id="KW-1185">Reference proteome</keyword>
<name>A0A9W9BZG7_9PLEO</name>
<evidence type="ECO:0000313" key="3">
    <source>
        <dbReference type="Proteomes" id="UP001140562"/>
    </source>
</evidence>
<proteinExistence type="predicted"/>
<feature type="region of interest" description="Disordered" evidence="1">
    <location>
        <begin position="367"/>
        <end position="436"/>
    </location>
</feature>
<dbReference type="Proteomes" id="UP001140562">
    <property type="component" value="Unassembled WGS sequence"/>
</dbReference>
<dbReference type="EMBL" id="JAPEUV010000055">
    <property type="protein sequence ID" value="KAJ4335942.1"/>
    <property type="molecule type" value="Genomic_DNA"/>
</dbReference>
<sequence>MTTPPSSPPFHVVLQALQNDFGLSEEQLAALPPLDEVELIPQTDSHLIQHVETKVFTYHPYKLFVGENNGEPFHAYLTRNGERKQYKIELCSVDAKNETTYEPMEAGWFGTVNNLAYPFNTFLGKARFVAVVKWYFMLAFRAGEYDEDPGFAVTATWQNDLKGACGELIAASHREQQKEQQTKIKDLEKKADILKRAIAKKNRESEGTAEQQATESQHTNLFKTKAESQAGESAQRKSSRPLPTPSTDPEGGNVTTSQRPRQPKNRRTSYPPHAVIALEKSRGLQPLPQHRAIWDLEGSRLHSPYDPAVRHPVPPTPYQYEPFPRPYSRPGGKEWMIQRMLKGRGQYRQSDDGVVQNKTRFIEHAIVPTDERPTRRRKSGHTAKDDKTDVVDGNKKDEDPKRMSWTQKVNQLAPSVEDREEDEMKAEEVETDDSVQAERERKWMQLFRTRAEMLQQMHRLEDEMGVNERLDLFDKVKYV</sequence>
<feature type="compositionally biased region" description="Polar residues" evidence="1">
    <location>
        <begin position="404"/>
        <end position="413"/>
    </location>
</feature>
<feature type="region of interest" description="Disordered" evidence="1">
    <location>
        <begin position="199"/>
        <end position="271"/>
    </location>
</feature>
<dbReference type="AlphaFoldDB" id="A0A9W9BZG7"/>
<evidence type="ECO:0000256" key="1">
    <source>
        <dbReference type="SAM" id="MobiDB-lite"/>
    </source>
</evidence>
<dbReference type="OrthoDB" id="3798632at2759"/>
<evidence type="ECO:0000313" key="2">
    <source>
        <dbReference type="EMBL" id="KAJ4335942.1"/>
    </source>
</evidence>
<accession>A0A9W9BZG7</accession>
<protein>
    <submittedName>
        <fullName evidence="2">Uncharacterized protein</fullName>
    </submittedName>
</protein>
<organism evidence="2 3">
    <name type="scientific">Didymella glomerata</name>
    <dbReference type="NCBI Taxonomy" id="749621"/>
    <lineage>
        <taxon>Eukaryota</taxon>
        <taxon>Fungi</taxon>
        <taxon>Dikarya</taxon>
        <taxon>Ascomycota</taxon>
        <taxon>Pezizomycotina</taxon>
        <taxon>Dothideomycetes</taxon>
        <taxon>Pleosporomycetidae</taxon>
        <taxon>Pleosporales</taxon>
        <taxon>Pleosporineae</taxon>
        <taxon>Didymellaceae</taxon>
        <taxon>Didymella</taxon>
    </lineage>
</organism>
<comment type="caution">
    <text evidence="2">The sequence shown here is derived from an EMBL/GenBank/DDBJ whole genome shotgun (WGS) entry which is preliminary data.</text>
</comment>
<feature type="compositionally biased region" description="Polar residues" evidence="1">
    <location>
        <begin position="208"/>
        <end position="222"/>
    </location>
</feature>
<feature type="compositionally biased region" description="Acidic residues" evidence="1">
    <location>
        <begin position="418"/>
        <end position="435"/>
    </location>
</feature>
<reference evidence="2" key="1">
    <citation type="submission" date="2022-10" db="EMBL/GenBank/DDBJ databases">
        <title>Tapping the CABI collections for fungal endophytes: first genome assemblies for Collariella, Neodidymelliopsis, Ascochyta clinopodiicola, Didymella pomorum, Didymosphaeria variabile, Neocosmospora piperis and Neocucurbitaria cava.</title>
        <authorList>
            <person name="Hill R."/>
        </authorList>
    </citation>
    <scope>NUCLEOTIDE SEQUENCE</scope>
    <source>
        <strain evidence="2">IMI 360193</strain>
    </source>
</reference>
<feature type="compositionally biased region" description="Basic and acidic residues" evidence="1">
    <location>
        <begin position="382"/>
        <end position="402"/>
    </location>
</feature>